<name>A0AAW2G6H4_9HYME</name>
<proteinExistence type="predicted"/>
<reference evidence="1 2" key="1">
    <citation type="submission" date="2023-03" db="EMBL/GenBank/DDBJ databases">
        <title>High recombination rates correlate with genetic variation in Cardiocondyla obscurior ants.</title>
        <authorList>
            <person name="Errbii M."/>
        </authorList>
    </citation>
    <scope>NUCLEOTIDE SEQUENCE [LARGE SCALE GENOMIC DNA]</scope>
    <source>
        <strain evidence="1">Alpha-2009</strain>
        <tissue evidence="1">Whole body</tissue>
    </source>
</reference>
<dbReference type="EMBL" id="JADYXP020000006">
    <property type="protein sequence ID" value="KAL0121767.1"/>
    <property type="molecule type" value="Genomic_DNA"/>
</dbReference>
<protein>
    <submittedName>
        <fullName evidence="1">Uncharacterized protein</fullName>
    </submittedName>
</protein>
<accession>A0AAW2G6H4</accession>
<evidence type="ECO:0000313" key="1">
    <source>
        <dbReference type="EMBL" id="KAL0121767.1"/>
    </source>
</evidence>
<sequence length="74" mass="8503">MLWWCMCLVRRDVILFRGQRSVTGVTQGVDDKTLFVRSCEAENPEQSQPMIVADNNDQAHHSQFIRLASEVPLK</sequence>
<evidence type="ECO:0000313" key="2">
    <source>
        <dbReference type="Proteomes" id="UP001430953"/>
    </source>
</evidence>
<keyword evidence="2" id="KW-1185">Reference proteome</keyword>
<organism evidence="1 2">
    <name type="scientific">Cardiocondyla obscurior</name>
    <dbReference type="NCBI Taxonomy" id="286306"/>
    <lineage>
        <taxon>Eukaryota</taxon>
        <taxon>Metazoa</taxon>
        <taxon>Ecdysozoa</taxon>
        <taxon>Arthropoda</taxon>
        <taxon>Hexapoda</taxon>
        <taxon>Insecta</taxon>
        <taxon>Pterygota</taxon>
        <taxon>Neoptera</taxon>
        <taxon>Endopterygota</taxon>
        <taxon>Hymenoptera</taxon>
        <taxon>Apocrita</taxon>
        <taxon>Aculeata</taxon>
        <taxon>Formicoidea</taxon>
        <taxon>Formicidae</taxon>
        <taxon>Myrmicinae</taxon>
        <taxon>Cardiocondyla</taxon>
    </lineage>
</organism>
<comment type="caution">
    <text evidence="1">The sequence shown here is derived from an EMBL/GenBank/DDBJ whole genome shotgun (WGS) entry which is preliminary data.</text>
</comment>
<dbReference type="Proteomes" id="UP001430953">
    <property type="component" value="Unassembled WGS sequence"/>
</dbReference>
<dbReference type="AlphaFoldDB" id="A0AAW2G6H4"/>
<gene>
    <name evidence="1" type="ORF">PUN28_006911</name>
</gene>